<comment type="caution">
    <text evidence="2">The sequence shown here is derived from an EMBL/GenBank/DDBJ whole genome shotgun (WGS) entry which is preliminary data.</text>
</comment>
<evidence type="ECO:0000313" key="2">
    <source>
        <dbReference type="EMBL" id="KAF8481052.1"/>
    </source>
</evidence>
<name>A0A9P5MXK4_9AGAM</name>
<gene>
    <name evidence="2" type="ORF">DFH94DRAFT_649292</name>
</gene>
<comment type="similarity">
    <text evidence="1">Belongs to the DP1 family.</text>
</comment>
<proteinExistence type="inferred from homology"/>
<reference evidence="2" key="1">
    <citation type="submission" date="2019-10" db="EMBL/GenBank/DDBJ databases">
        <authorList>
            <consortium name="DOE Joint Genome Institute"/>
            <person name="Kuo A."/>
            <person name="Miyauchi S."/>
            <person name="Kiss E."/>
            <person name="Drula E."/>
            <person name="Kohler A."/>
            <person name="Sanchez-Garcia M."/>
            <person name="Andreopoulos B."/>
            <person name="Barry K.W."/>
            <person name="Bonito G."/>
            <person name="Buee M."/>
            <person name="Carver A."/>
            <person name="Chen C."/>
            <person name="Cichocki N."/>
            <person name="Clum A."/>
            <person name="Culley D."/>
            <person name="Crous P.W."/>
            <person name="Fauchery L."/>
            <person name="Girlanda M."/>
            <person name="Hayes R."/>
            <person name="Keri Z."/>
            <person name="LaButti K."/>
            <person name="Lipzen A."/>
            <person name="Lombard V."/>
            <person name="Magnuson J."/>
            <person name="Maillard F."/>
            <person name="Morin E."/>
            <person name="Murat C."/>
            <person name="Nolan M."/>
            <person name="Ohm R."/>
            <person name="Pangilinan J."/>
            <person name="Pereira M."/>
            <person name="Perotto S."/>
            <person name="Peter M."/>
            <person name="Riley R."/>
            <person name="Sitrit Y."/>
            <person name="Stielow B."/>
            <person name="Szollosi G."/>
            <person name="Zifcakova L."/>
            <person name="Stursova M."/>
            <person name="Spatafora J.W."/>
            <person name="Tedersoo L."/>
            <person name="Vaario L.-M."/>
            <person name="Yamada A."/>
            <person name="Yan M."/>
            <person name="Wang P."/>
            <person name="Xu J."/>
            <person name="Bruns T."/>
            <person name="Baldrian P."/>
            <person name="Vilgalys R."/>
            <person name="Henrissat B."/>
            <person name="Grigoriev I.V."/>
            <person name="Hibbett D."/>
            <person name="Nagy L.G."/>
            <person name="Martin F.M."/>
        </authorList>
    </citation>
    <scope>NUCLEOTIDE SEQUENCE</scope>
    <source>
        <strain evidence="2">Prilba</strain>
    </source>
</reference>
<keyword evidence="1" id="KW-1133">Transmembrane helix</keyword>
<reference evidence="2" key="2">
    <citation type="journal article" date="2020" name="Nat. Commun.">
        <title>Large-scale genome sequencing of mycorrhizal fungi provides insights into the early evolution of symbiotic traits.</title>
        <authorList>
            <person name="Miyauchi S."/>
            <person name="Kiss E."/>
            <person name="Kuo A."/>
            <person name="Drula E."/>
            <person name="Kohler A."/>
            <person name="Sanchez-Garcia M."/>
            <person name="Morin E."/>
            <person name="Andreopoulos B."/>
            <person name="Barry K.W."/>
            <person name="Bonito G."/>
            <person name="Buee M."/>
            <person name="Carver A."/>
            <person name="Chen C."/>
            <person name="Cichocki N."/>
            <person name="Clum A."/>
            <person name="Culley D."/>
            <person name="Crous P.W."/>
            <person name="Fauchery L."/>
            <person name="Girlanda M."/>
            <person name="Hayes R.D."/>
            <person name="Keri Z."/>
            <person name="LaButti K."/>
            <person name="Lipzen A."/>
            <person name="Lombard V."/>
            <person name="Magnuson J."/>
            <person name="Maillard F."/>
            <person name="Murat C."/>
            <person name="Nolan M."/>
            <person name="Ohm R.A."/>
            <person name="Pangilinan J."/>
            <person name="Pereira M.F."/>
            <person name="Perotto S."/>
            <person name="Peter M."/>
            <person name="Pfister S."/>
            <person name="Riley R."/>
            <person name="Sitrit Y."/>
            <person name="Stielow J.B."/>
            <person name="Szollosi G."/>
            <person name="Zifcakova L."/>
            <person name="Stursova M."/>
            <person name="Spatafora J.W."/>
            <person name="Tedersoo L."/>
            <person name="Vaario L.M."/>
            <person name="Yamada A."/>
            <person name="Yan M."/>
            <person name="Wang P."/>
            <person name="Xu J."/>
            <person name="Bruns T."/>
            <person name="Baldrian P."/>
            <person name="Vilgalys R."/>
            <person name="Dunand C."/>
            <person name="Henrissat B."/>
            <person name="Grigoriev I.V."/>
            <person name="Hibbett D."/>
            <person name="Nagy L.G."/>
            <person name="Martin F.M."/>
        </authorList>
    </citation>
    <scope>NUCLEOTIDE SEQUENCE</scope>
    <source>
        <strain evidence="2">Prilba</strain>
    </source>
</reference>
<accession>A0A9P5MXK4</accession>
<keyword evidence="1" id="KW-0812">Transmembrane</keyword>
<dbReference type="PANTHER" id="PTHR12300">
    <property type="entry name" value="HVA22-LIKE PROTEINS"/>
    <property type="match status" value="1"/>
</dbReference>
<organism evidence="2 3">
    <name type="scientific">Russula ochroleuca</name>
    <dbReference type="NCBI Taxonomy" id="152965"/>
    <lineage>
        <taxon>Eukaryota</taxon>
        <taxon>Fungi</taxon>
        <taxon>Dikarya</taxon>
        <taxon>Basidiomycota</taxon>
        <taxon>Agaricomycotina</taxon>
        <taxon>Agaricomycetes</taxon>
        <taxon>Russulales</taxon>
        <taxon>Russulaceae</taxon>
        <taxon>Russula</taxon>
    </lineage>
</organism>
<dbReference type="OrthoDB" id="434647at2759"/>
<dbReference type="AlphaFoldDB" id="A0A9P5MXK4"/>
<comment type="subcellular location">
    <subcellularLocation>
        <location evidence="1">Membrane</location>
        <topology evidence="1">Multi-pass membrane protein</topology>
    </subcellularLocation>
</comment>
<dbReference type="GO" id="GO:0016020">
    <property type="term" value="C:membrane"/>
    <property type="evidence" value="ECO:0007669"/>
    <property type="project" value="UniProtKB-SubCell"/>
</dbReference>
<dbReference type="Proteomes" id="UP000759537">
    <property type="component" value="Unassembled WGS sequence"/>
</dbReference>
<evidence type="ECO:0000313" key="3">
    <source>
        <dbReference type="Proteomes" id="UP000759537"/>
    </source>
</evidence>
<comment type="caution">
    <text evidence="1">Lacks conserved residue(s) required for the propagation of feature annotation.</text>
</comment>
<feature type="transmembrane region" description="Helical" evidence="1">
    <location>
        <begin position="44"/>
        <end position="68"/>
    </location>
</feature>
<dbReference type="EMBL" id="WHVB01000007">
    <property type="protein sequence ID" value="KAF8481052.1"/>
    <property type="molecule type" value="Genomic_DNA"/>
</dbReference>
<protein>
    <recommendedName>
        <fullName evidence="1">Protein YOP1</fullName>
    </recommendedName>
</protein>
<sequence>MLMFIFSRLVAGWFTFLLPSYSTFKALRQRPLDEREVERWTSYWIVVGAVVAFEYTAEWLLSWFPFYWEIKTLFLLFISLPQFEARGSTYLYKSYVEPYLVQNESDIDASIASARTETLQFLQTRLSTLWDILYSLLSRTPIASKPSASGVTPANG</sequence>
<evidence type="ECO:0000256" key="1">
    <source>
        <dbReference type="RuleBase" id="RU362006"/>
    </source>
</evidence>
<keyword evidence="1" id="KW-0472">Membrane</keyword>
<dbReference type="InterPro" id="IPR004345">
    <property type="entry name" value="TB2_DP1_HVA22"/>
</dbReference>
<keyword evidence="3" id="KW-1185">Reference proteome</keyword>
<feature type="non-terminal residue" evidence="2">
    <location>
        <position position="156"/>
    </location>
</feature>
<dbReference type="Pfam" id="PF03134">
    <property type="entry name" value="TB2_DP1_HVA22"/>
    <property type="match status" value="1"/>
</dbReference>